<dbReference type="EMBL" id="PTIX01000005">
    <property type="protein sequence ID" value="PPK68288.1"/>
    <property type="molecule type" value="Genomic_DNA"/>
</dbReference>
<comment type="caution">
    <text evidence="1">The sequence shown here is derived from an EMBL/GenBank/DDBJ whole genome shotgun (WGS) entry which is preliminary data.</text>
</comment>
<evidence type="ECO:0000313" key="2">
    <source>
        <dbReference type="Proteomes" id="UP000239203"/>
    </source>
</evidence>
<protein>
    <submittedName>
        <fullName evidence="1">Uncharacterized protein</fullName>
    </submittedName>
</protein>
<keyword evidence="2" id="KW-1185">Reference proteome</keyword>
<reference evidence="1 2" key="1">
    <citation type="submission" date="2018-02" db="EMBL/GenBank/DDBJ databases">
        <title>Genomic Encyclopedia of Archaeal and Bacterial Type Strains, Phase II (KMG-II): from individual species to whole genera.</title>
        <authorList>
            <person name="Goeker M."/>
        </authorList>
    </citation>
    <scope>NUCLEOTIDE SEQUENCE [LARGE SCALE GENOMIC DNA]</scope>
    <source>
        <strain evidence="1 2">YU 961-1</strain>
    </source>
</reference>
<sequence>MRGCLRSREPREVDDDELREWADCLDLRTRITADPTAVGSAPAAVRFRLLRDYPQHRHLVQAKPALTEQEGQRIRAFAESPFQTKVGDWLDLPLEDQARWMTTPVIASWAAAFRALELFDFNLRGDRLMALLRRLDPKAREFALEEQSLADYLTANSLRI</sequence>
<dbReference type="Proteomes" id="UP000239203">
    <property type="component" value="Unassembled WGS sequence"/>
</dbReference>
<evidence type="ECO:0000313" key="1">
    <source>
        <dbReference type="EMBL" id="PPK68288.1"/>
    </source>
</evidence>
<dbReference type="AlphaFoldDB" id="A0A2S6GSR0"/>
<organism evidence="1 2">
    <name type="scientific">Actinokineospora auranticolor</name>
    <dbReference type="NCBI Taxonomy" id="155976"/>
    <lineage>
        <taxon>Bacteria</taxon>
        <taxon>Bacillati</taxon>
        <taxon>Actinomycetota</taxon>
        <taxon>Actinomycetes</taxon>
        <taxon>Pseudonocardiales</taxon>
        <taxon>Pseudonocardiaceae</taxon>
        <taxon>Actinokineospora</taxon>
    </lineage>
</organism>
<accession>A0A2S6GSR0</accession>
<proteinExistence type="predicted"/>
<gene>
    <name evidence="1" type="ORF">CLV40_10511</name>
</gene>
<name>A0A2S6GSR0_9PSEU</name>